<evidence type="ECO:0000313" key="4">
    <source>
        <dbReference type="Proteomes" id="UP000053593"/>
    </source>
</evidence>
<dbReference type="OrthoDB" id="2686513at2759"/>
<keyword evidence="1" id="KW-1133">Transmembrane helix</keyword>
<keyword evidence="1" id="KW-0812">Transmembrane</keyword>
<proteinExistence type="predicted"/>
<keyword evidence="4" id="KW-1185">Reference proteome</keyword>
<dbReference type="HOGENOM" id="CLU_035509_7_0_1"/>
<feature type="transmembrane region" description="Helical" evidence="1">
    <location>
        <begin position="54"/>
        <end position="75"/>
    </location>
</feature>
<evidence type="ECO:0000313" key="3">
    <source>
        <dbReference type="EMBL" id="KIK54639.1"/>
    </source>
</evidence>
<sequence>MNSTFTQQVSVAEQIQLQSYFDLPSTTLLFWDHLLTLSDEVQYLWKRPVRPTTALFFLSRYVAVLGNIVMTLSVFSSTFPESRYRVFCIRVISTGNRQFSQLLAISYLSRTPPHRDAGLTLLTIRIYALYHSSRRVLTALVLIASVLVALAIFSAFFGQSNESEEAPLGCHTELSFLAAVKIGAAWEALFLYDVILFAMILYRAYKTRHELQFLRQTKISLLVIVLRDGTVYFGMMAFANAINISTFYVSSSTTVLKLKPSFKVLSVSSGMFGIALGKLKL</sequence>
<dbReference type="Pfam" id="PF20151">
    <property type="entry name" value="DUF6533"/>
    <property type="match status" value="1"/>
</dbReference>
<feature type="transmembrane region" description="Helical" evidence="1">
    <location>
        <begin position="221"/>
        <end position="242"/>
    </location>
</feature>
<protein>
    <submittedName>
        <fullName evidence="3">Unplaced genomic scaffold GYMLUscaffold_66, whole genome shotgun sequence</fullName>
    </submittedName>
</protein>
<organism evidence="3 4">
    <name type="scientific">Collybiopsis luxurians FD-317 M1</name>
    <dbReference type="NCBI Taxonomy" id="944289"/>
    <lineage>
        <taxon>Eukaryota</taxon>
        <taxon>Fungi</taxon>
        <taxon>Dikarya</taxon>
        <taxon>Basidiomycota</taxon>
        <taxon>Agaricomycotina</taxon>
        <taxon>Agaricomycetes</taxon>
        <taxon>Agaricomycetidae</taxon>
        <taxon>Agaricales</taxon>
        <taxon>Marasmiineae</taxon>
        <taxon>Omphalotaceae</taxon>
        <taxon>Collybiopsis</taxon>
        <taxon>Collybiopsis luxurians</taxon>
    </lineage>
</organism>
<name>A0A0D0BXS8_9AGAR</name>
<reference evidence="3 4" key="1">
    <citation type="submission" date="2014-04" db="EMBL/GenBank/DDBJ databases">
        <title>Evolutionary Origins and Diversification of the Mycorrhizal Mutualists.</title>
        <authorList>
            <consortium name="DOE Joint Genome Institute"/>
            <consortium name="Mycorrhizal Genomics Consortium"/>
            <person name="Kohler A."/>
            <person name="Kuo A."/>
            <person name="Nagy L.G."/>
            <person name="Floudas D."/>
            <person name="Copeland A."/>
            <person name="Barry K.W."/>
            <person name="Cichocki N."/>
            <person name="Veneault-Fourrey C."/>
            <person name="LaButti K."/>
            <person name="Lindquist E.A."/>
            <person name="Lipzen A."/>
            <person name="Lundell T."/>
            <person name="Morin E."/>
            <person name="Murat C."/>
            <person name="Riley R."/>
            <person name="Ohm R."/>
            <person name="Sun H."/>
            <person name="Tunlid A."/>
            <person name="Henrissat B."/>
            <person name="Grigoriev I.V."/>
            <person name="Hibbett D.S."/>
            <person name="Martin F."/>
        </authorList>
    </citation>
    <scope>NUCLEOTIDE SEQUENCE [LARGE SCALE GENOMIC DNA]</scope>
    <source>
        <strain evidence="3 4">FD-317 M1</strain>
    </source>
</reference>
<dbReference type="AlphaFoldDB" id="A0A0D0BXS8"/>
<gene>
    <name evidence="3" type="ORF">GYMLUDRAFT_249356</name>
</gene>
<dbReference type="EMBL" id="KN834814">
    <property type="protein sequence ID" value="KIK54639.1"/>
    <property type="molecule type" value="Genomic_DNA"/>
</dbReference>
<evidence type="ECO:0000259" key="2">
    <source>
        <dbReference type="Pfam" id="PF20151"/>
    </source>
</evidence>
<dbReference type="Proteomes" id="UP000053593">
    <property type="component" value="Unassembled WGS sequence"/>
</dbReference>
<evidence type="ECO:0000256" key="1">
    <source>
        <dbReference type="SAM" id="Phobius"/>
    </source>
</evidence>
<dbReference type="InterPro" id="IPR045340">
    <property type="entry name" value="DUF6533"/>
</dbReference>
<feature type="domain" description="DUF6533" evidence="2">
    <location>
        <begin position="21"/>
        <end position="65"/>
    </location>
</feature>
<feature type="transmembrane region" description="Helical" evidence="1">
    <location>
        <begin position="136"/>
        <end position="156"/>
    </location>
</feature>
<feature type="transmembrane region" description="Helical" evidence="1">
    <location>
        <begin position="176"/>
        <end position="201"/>
    </location>
</feature>
<accession>A0A0D0BXS8</accession>
<keyword evidence="1" id="KW-0472">Membrane</keyword>